<keyword evidence="3" id="KW-1185">Reference proteome</keyword>
<comment type="caution">
    <text evidence="2">The sequence shown here is derived from an EMBL/GenBank/DDBJ whole genome shotgun (WGS) entry which is preliminary data.</text>
</comment>
<protein>
    <submittedName>
        <fullName evidence="2">Helix-turn-helix transcriptional regulator</fullName>
    </submittedName>
</protein>
<dbReference type="Pfam" id="PF01381">
    <property type="entry name" value="HTH_3"/>
    <property type="match status" value="1"/>
</dbReference>
<dbReference type="RefSeq" id="WP_140008343.1">
    <property type="nucleotide sequence ID" value="NZ_JBHMDG010000005.1"/>
</dbReference>
<dbReference type="Proteomes" id="UP001589750">
    <property type="component" value="Unassembled WGS sequence"/>
</dbReference>
<proteinExistence type="predicted"/>
<dbReference type="CDD" id="cd00093">
    <property type="entry name" value="HTH_XRE"/>
    <property type="match status" value="1"/>
</dbReference>
<feature type="domain" description="HTH cro/C1-type" evidence="1">
    <location>
        <begin position="16"/>
        <end position="69"/>
    </location>
</feature>
<dbReference type="PROSITE" id="PS50943">
    <property type="entry name" value="HTH_CROC1"/>
    <property type="match status" value="1"/>
</dbReference>
<dbReference type="EMBL" id="JBHMDG010000005">
    <property type="protein sequence ID" value="MFB9312338.1"/>
    <property type="molecule type" value="Genomic_DNA"/>
</dbReference>
<accession>A0ABV5K6H0</accession>
<dbReference type="SUPFAM" id="SSF47413">
    <property type="entry name" value="lambda repressor-like DNA-binding domains"/>
    <property type="match status" value="1"/>
</dbReference>
<evidence type="ECO:0000313" key="3">
    <source>
        <dbReference type="Proteomes" id="UP001589750"/>
    </source>
</evidence>
<dbReference type="Gene3D" id="1.10.260.40">
    <property type="entry name" value="lambda repressor-like DNA-binding domains"/>
    <property type="match status" value="1"/>
</dbReference>
<sequence length="79" mass="8339">MDQTQVTDPAELGLAIRQARGQRGWDQATLAERIGVTRSTLAKVERGHAGSVATALRALSECGYAVTVAPKPDDTAVHP</sequence>
<evidence type="ECO:0000313" key="2">
    <source>
        <dbReference type="EMBL" id="MFB9312338.1"/>
    </source>
</evidence>
<organism evidence="2 3">
    <name type="scientific">Nocardioides plantarum</name>
    <dbReference type="NCBI Taxonomy" id="29299"/>
    <lineage>
        <taxon>Bacteria</taxon>
        <taxon>Bacillati</taxon>
        <taxon>Actinomycetota</taxon>
        <taxon>Actinomycetes</taxon>
        <taxon>Propionibacteriales</taxon>
        <taxon>Nocardioidaceae</taxon>
        <taxon>Nocardioides</taxon>
    </lineage>
</organism>
<evidence type="ECO:0000259" key="1">
    <source>
        <dbReference type="PROSITE" id="PS50943"/>
    </source>
</evidence>
<dbReference type="SMART" id="SM00530">
    <property type="entry name" value="HTH_XRE"/>
    <property type="match status" value="1"/>
</dbReference>
<name>A0ABV5K6H0_9ACTN</name>
<dbReference type="InterPro" id="IPR001387">
    <property type="entry name" value="Cro/C1-type_HTH"/>
</dbReference>
<reference evidence="2 3" key="1">
    <citation type="submission" date="2024-09" db="EMBL/GenBank/DDBJ databases">
        <authorList>
            <person name="Sun Q."/>
            <person name="Mori K."/>
        </authorList>
    </citation>
    <scope>NUCLEOTIDE SEQUENCE [LARGE SCALE GENOMIC DNA]</scope>
    <source>
        <strain evidence="2 3">JCM 9626</strain>
    </source>
</reference>
<dbReference type="InterPro" id="IPR010982">
    <property type="entry name" value="Lambda_DNA-bd_dom_sf"/>
</dbReference>
<gene>
    <name evidence="2" type="ORF">ACFFRI_04720</name>
</gene>